<sequence length="53" mass="5700">VNNPTSKTDLAAVVSFEGSVEKLRSCLEALKSWVPEIVVVIGENENSAKDVIN</sequence>
<protein>
    <submittedName>
        <fullName evidence="1">Uncharacterized protein</fullName>
    </submittedName>
</protein>
<dbReference type="AlphaFoldDB" id="A0A382M9R1"/>
<name>A0A382M9R1_9ZZZZ</name>
<reference evidence="1" key="1">
    <citation type="submission" date="2018-05" db="EMBL/GenBank/DDBJ databases">
        <authorList>
            <person name="Lanie J.A."/>
            <person name="Ng W.-L."/>
            <person name="Kazmierczak K.M."/>
            <person name="Andrzejewski T.M."/>
            <person name="Davidsen T.M."/>
            <person name="Wayne K.J."/>
            <person name="Tettelin H."/>
            <person name="Glass J.I."/>
            <person name="Rusch D."/>
            <person name="Podicherti R."/>
            <person name="Tsui H.-C.T."/>
            <person name="Winkler M.E."/>
        </authorList>
    </citation>
    <scope>NUCLEOTIDE SEQUENCE</scope>
</reference>
<feature type="non-terminal residue" evidence="1">
    <location>
        <position position="1"/>
    </location>
</feature>
<proteinExistence type="predicted"/>
<organism evidence="1">
    <name type="scientific">marine metagenome</name>
    <dbReference type="NCBI Taxonomy" id="408172"/>
    <lineage>
        <taxon>unclassified sequences</taxon>
        <taxon>metagenomes</taxon>
        <taxon>ecological metagenomes</taxon>
    </lineage>
</organism>
<dbReference type="EMBL" id="UINC01092058">
    <property type="protein sequence ID" value="SVC45328.1"/>
    <property type="molecule type" value="Genomic_DNA"/>
</dbReference>
<gene>
    <name evidence="1" type="ORF">METZ01_LOCUS298182</name>
</gene>
<accession>A0A382M9R1</accession>
<feature type="non-terminal residue" evidence="1">
    <location>
        <position position="53"/>
    </location>
</feature>
<evidence type="ECO:0000313" key="1">
    <source>
        <dbReference type="EMBL" id="SVC45328.1"/>
    </source>
</evidence>